<proteinExistence type="predicted"/>
<dbReference type="AlphaFoldDB" id="A0A1Q9JJT6"/>
<gene>
    <name evidence="1" type="ORF">BHK98_10565</name>
</gene>
<accession>A0A1Q9JJT6</accession>
<dbReference type="STRING" id="1261640.BHK98_10565"/>
<organism evidence="1 2">
    <name type="scientific">Hornefia porci</name>
    <dbReference type="NCBI Taxonomy" id="2652292"/>
    <lineage>
        <taxon>Bacteria</taxon>
        <taxon>Bacillati</taxon>
        <taxon>Bacillota</taxon>
        <taxon>Clostridia</taxon>
        <taxon>Peptostreptococcales</taxon>
        <taxon>Anaerovoracaceae</taxon>
        <taxon>Hornefia</taxon>
    </lineage>
</organism>
<evidence type="ECO:0000313" key="2">
    <source>
        <dbReference type="Proteomes" id="UP000187404"/>
    </source>
</evidence>
<comment type="caution">
    <text evidence="1">The sequence shown here is derived from an EMBL/GenBank/DDBJ whole genome shotgun (WGS) entry which is preliminary data.</text>
</comment>
<protein>
    <submittedName>
        <fullName evidence="1">Uncharacterized protein</fullName>
    </submittedName>
</protein>
<reference evidence="1 2" key="1">
    <citation type="journal article" date="2016" name="Appl. Environ. Microbiol.">
        <title>Function and Phylogeny of Bacterial Butyryl Coenzyme A:Acetate Transferases and Their Diversity in the Proximal Colon of Swine.</title>
        <authorList>
            <person name="Trachsel J."/>
            <person name="Bayles D.O."/>
            <person name="Looft T."/>
            <person name="Levine U.Y."/>
            <person name="Allen H.K."/>
        </authorList>
    </citation>
    <scope>NUCLEOTIDE SEQUENCE [LARGE SCALE GENOMIC DNA]</scope>
    <source>
        <strain evidence="1 2">68-3-10</strain>
    </source>
</reference>
<name>A0A1Q9JJT6_9FIRM</name>
<keyword evidence="2" id="KW-1185">Reference proteome</keyword>
<evidence type="ECO:0000313" key="1">
    <source>
        <dbReference type="EMBL" id="OLR56472.1"/>
    </source>
</evidence>
<dbReference type="EMBL" id="MJIE01000001">
    <property type="protein sequence ID" value="OLR56472.1"/>
    <property type="molecule type" value="Genomic_DNA"/>
</dbReference>
<dbReference type="Proteomes" id="UP000187404">
    <property type="component" value="Unassembled WGS sequence"/>
</dbReference>
<sequence>MPDDCCAGTGNVRSRSTGVRCLPAHPSIGLLCAAAPPASLDITYCILYIVFLKKERTFIACRIEICLRTCRKFLLKERKISLKERKIHGFLLPAVV</sequence>